<comment type="caution">
    <text evidence="2">The sequence shown here is derived from an EMBL/GenBank/DDBJ whole genome shotgun (WGS) entry which is preliminary data.</text>
</comment>
<evidence type="ECO:0000313" key="2">
    <source>
        <dbReference type="EMBL" id="EJX06730.1"/>
    </source>
</evidence>
<gene>
    <name evidence="2" type="ORF">EVA_05164</name>
</gene>
<keyword evidence="1" id="KW-0812">Transmembrane</keyword>
<feature type="transmembrane region" description="Helical" evidence="1">
    <location>
        <begin position="12"/>
        <end position="31"/>
    </location>
</feature>
<accession>J9H0B6</accession>
<dbReference type="AlphaFoldDB" id="J9H0B6"/>
<keyword evidence="1" id="KW-1133">Transmembrane helix</keyword>
<organism evidence="2">
    <name type="scientific">gut metagenome</name>
    <dbReference type="NCBI Taxonomy" id="749906"/>
    <lineage>
        <taxon>unclassified sequences</taxon>
        <taxon>metagenomes</taxon>
        <taxon>organismal metagenomes</taxon>
    </lineage>
</organism>
<evidence type="ECO:0000256" key="1">
    <source>
        <dbReference type="SAM" id="Phobius"/>
    </source>
</evidence>
<keyword evidence="1" id="KW-0472">Membrane</keyword>
<sequence>MCWYIKQQVMRYTVLMASILVLLSVVIPHHHHRDGMPCYLSLTEEMQHGEQNSDPYDCSCDGHNLAYLNTHTSFLMDSDAGIFLMPLLVLFDYINPIEPSIPGQHLYGDWSLYIESLHDQWIVSATGLRAPPMC</sequence>
<dbReference type="InterPro" id="IPR046660">
    <property type="entry name" value="DUF6769"/>
</dbReference>
<protein>
    <submittedName>
        <fullName evidence="2">Uncharacterized protein</fullName>
    </submittedName>
</protein>
<dbReference type="EMBL" id="AMCI01001077">
    <property type="protein sequence ID" value="EJX06730.1"/>
    <property type="molecule type" value="Genomic_DNA"/>
</dbReference>
<proteinExistence type="predicted"/>
<name>J9H0B6_9ZZZZ</name>
<reference evidence="2" key="1">
    <citation type="journal article" date="2012" name="PLoS ONE">
        <title>Gene sets for utilization of primary and secondary nutrition supplies in the distal gut of endangered iberian lynx.</title>
        <authorList>
            <person name="Alcaide M."/>
            <person name="Messina E."/>
            <person name="Richter M."/>
            <person name="Bargiela R."/>
            <person name="Peplies J."/>
            <person name="Huws S.A."/>
            <person name="Newbold C.J."/>
            <person name="Golyshin P.N."/>
            <person name="Simon M.A."/>
            <person name="Lopez G."/>
            <person name="Yakimov M.M."/>
            <person name="Ferrer M."/>
        </authorList>
    </citation>
    <scope>NUCLEOTIDE SEQUENCE</scope>
</reference>
<dbReference type="Pfam" id="PF20558">
    <property type="entry name" value="DUF6769"/>
    <property type="match status" value="1"/>
</dbReference>